<keyword evidence="2" id="KW-1133">Transmembrane helix</keyword>
<evidence type="ECO:0000256" key="1">
    <source>
        <dbReference type="ARBA" id="ARBA00022729"/>
    </source>
</evidence>
<dbReference type="Pfam" id="PF18962">
    <property type="entry name" value="Por_Secre_tail"/>
    <property type="match status" value="1"/>
</dbReference>
<evidence type="ECO:0000313" key="5">
    <source>
        <dbReference type="Proteomes" id="UP001200022"/>
    </source>
</evidence>
<dbReference type="InterPro" id="IPR026444">
    <property type="entry name" value="Secre_tail"/>
</dbReference>
<keyword evidence="1" id="KW-0732">Signal</keyword>
<protein>
    <submittedName>
        <fullName evidence="4">T9SS type A sorting domain-containing protein</fullName>
    </submittedName>
</protein>
<feature type="transmembrane region" description="Helical" evidence="2">
    <location>
        <begin position="12"/>
        <end position="29"/>
    </location>
</feature>
<dbReference type="NCBIfam" id="TIGR04183">
    <property type="entry name" value="Por_Secre_tail"/>
    <property type="match status" value="1"/>
</dbReference>
<proteinExistence type="predicted"/>
<dbReference type="RefSeq" id="WP_237231303.1">
    <property type="nucleotide sequence ID" value="NZ_JAKKDV010000002.1"/>
</dbReference>
<dbReference type="Proteomes" id="UP001200022">
    <property type="component" value="Unassembled WGS sequence"/>
</dbReference>
<keyword evidence="2" id="KW-0472">Membrane</keyword>
<evidence type="ECO:0000259" key="3">
    <source>
        <dbReference type="Pfam" id="PF18962"/>
    </source>
</evidence>
<evidence type="ECO:0000256" key="2">
    <source>
        <dbReference type="SAM" id="Phobius"/>
    </source>
</evidence>
<comment type="caution">
    <text evidence="4">The sequence shown here is derived from an EMBL/GenBank/DDBJ whole genome shotgun (WGS) entry which is preliminary data.</text>
</comment>
<name>A0ABS9IIZ0_9FLAO</name>
<feature type="domain" description="Secretion system C-terminal sorting" evidence="3">
    <location>
        <begin position="256"/>
        <end position="326"/>
    </location>
</feature>
<keyword evidence="5" id="KW-1185">Reference proteome</keyword>
<dbReference type="Gene3D" id="2.60.120.260">
    <property type="entry name" value="Galactose-binding domain-like"/>
    <property type="match status" value="1"/>
</dbReference>
<gene>
    <name evidence="4" type="ORF">L3X39_08255</name>
</gene>
<reference evidence="4 5" key="1">
    <citation type="submission" date="2022-01" db="EMBL/GenBank/DDBJ databases">
        <title>Draft genome sequence of Sabulilitoribacter multivorans KCTC 32326.</title>
        <authorList>
            <person name="Oh J.-S."/>
        </authorList>
    </citation>
    <scope>NUCLEOTIDE SEQUENCE [LARGE SCALE GENOMIC DNA]</scope>
    <source>
        <strain evidence="4 5">M-M16</strain>
    </source>
</reference>
<dbReference type="NCBIfam" id="NF033708">
    <property type="entry name" value="T9SS_Cterm_ChiA"/>
    <property type="match status" value="1"/>
</dbReference>
<dbReference type="EMBL" id="JAKKDV010000002">
    <property type="protein sequence ID" value="MCF7560628.1"/>
    <property type="molecule type" value="Genomic_DNA"/>
</dbReference>
<keyword evidence="2" id="KW-0812">Transmembrane</keyword>
<evidence type="ECO:0000313" key="4">
    <source>
        <dbReference type="EMBL" id="MCF7560628.1"/>
    </source>
</evidence>
<accession>A0ABS9IIZ0</accession>
<organism evidence="4 5">
    <name type="scientific">Flaviramulus multivorans</name>
    <dbReference type="NCBI Taxonomy" id="1304750"/>
    <lineage>
        <taxon>Bacteria</taxon>
        <taxon>Pseudomonadati</taxon>
        <taxon>Bacteroidota</taxon>
        <taxon>Flavobacteriia</taxon>
        <taxon>Flavobacteriales</taxon>
        <taxon>Flavobacteriaceae</taxon>
        <taxon>Flaviramulus</taxon>
    </lineage>
</organism>
<sequence>MKKTLLFAKSQYCIFGSLLMFCLCFNYGWSQNLMLNGTCDDWTFNTGDNADAYDMTPNNDIQDNTGATVPSPYQPIWDNDALEDALEIKYLGMPGTLDEQPGSTSGGAGGTRGVKLYDDGNPVITGSSRRLYQKVLGLTIGNDYTFSVDSRSEAMGTPSEVYILNTEITDENGIDTNGAADASVDAFLSITNDYDAVGDVFTNSTLSFTASNTFAVVYVRSLNSIDGNTEVFYDNFSLVEDATASVEDVFASNLKIYPNPVNNFITIESKNIKIASVEIYSLLGQKVMSDSQLKNNKVDVSDISNGLYLLKVNAENGGSSTRKIVIE</sequence>